<dbReference type="NCBIfam" id="TIGR01730">
    <property type="entry name" value="RND_mfp"/>
    <property type="match status" value="1"/>
</dbReference>
<comment type="similarity">
    <text evidence="1">Belongs to the membrane fusion protein (MFP) (TC 8.A.1) family.</text>
</comment>
<dbReference type="GO" id="GO:0015562">
    <property type="term" value="F:efflux transmembrane transporter activity"/>
    <property type="evidence" value="ECO:0007669"/>
    <property type="project" value="TreeGrafter"/>
</dbReference>
<dbReference type="Gene3D" id="2.40.50.100">
    <property type="match status" value="1"/>
</dbReference>
<dbReference type="Proteomes" id="UP000254893">
    <property type="component" value="Unassembled WGS sequence"/>
</dbReference>
<gene>
    <name evidence="6" type="primary">bepF_1</name>
    <name evidence="6" type="ORF">NCTC11388_02905</name>
</gene>
<dbReference type="InterPro" id="IPR058625">
    <property type="entry name" value="MdtA-like_BSH"/>
</dbReference>
<dbReference type="PANTHER" id="PTHR30469:SF36">
    <property type="entry name" value="BLL3903 PROTEIN"/>
    <property type="match status" value="1"/>
</dbReference>
<dbReference type="InterPro" id="IPR006143">
    <property type="entry name" value="RND_pump_MFP"/>
</dbReference>
<organism evidence="6 7">
    <name type="scientific">Sphingobacterium spiritivorum</name>
    <name type="common">Flavobacterium spiritivorum</name>
    <dbReference type="NCBI Taxonomy" id="258"/>
    <lineage>
        <taxon>Bacteria</taxon>
        <taxon>Pseudomonadati</taxon>
        <taxon>Bacteroidota</taxon>
        <taxon>Sphingobacteriia</taxon>
        <taxon>Sphingobacteriales</taxon>
        <taxon>Sphingobacteriaceae</taxon>
        <taxon>Sphingobacterium</taxon>
    </lineage>
</organism>
<dbReference type="Pfam" id="PF25954">
    <property type="entry name" value="Beta-barrel_RND_2"/>
    <property type="match status" value="1"/>
</dbReference>
<dbReference type="GO" id="GO:1990281">
    <property type="term" value="C:efflux pump complex"/>
    <property type="evidence" value="ECO:0007669"/>
    <property type="project" value="TreeGrafter"/>
</dbReference>
<reference evidence="6 7" key="1">
    <citation type="submission" date="2018-06" db="EMBL/GenBank/DDBJ databases">
        <authorList>
            <consortium name="Pathogen Informatics"/>
            <person name="Doyle S."/>
        </authorList>
    </citation>
    <scope>NUCLEOTIDE SEQUENCE [LARGE SCALE GENOMIC DNA]</scope>
    <source>
        <strain evidence="6 7">NCTC11388</strain>
    </source>
</reference>
<sequence>MKKKTLIYLILIVGICLIAYALFFRKDKTNANSANGNKPKSTLLTAEGLIVSPTEFDNVLSLSGTIDADEKLEVRSEVSGRVDKIFFNEGQRIAQGQVLVKIDDIELQAQLKQTQTNNQLTAENERRAKLLLAKGAISQEEYDIASAAYKTSLAQIQLIQAQISKTTIRAPFSGTIGLRNISPGTIISPTTLITNLVKDNRVKITFSVPEKYASQLKTNSKIEFTVSNNARTFQGNIYAIEPEVALNTRTMTVRAMAQNPESKLIVGSYANVLLPLNDSVTAISIPSQAIVPVQDGKNVFIMENGKAKQVEVQTGSRTDKDIVVLSGLKAGDTVLTTGVLTLKDGAEVKVTLKK</sequence>
<evidence type="ECO:0000259" key="3">
    <source>
        <dbReference type="Pfam" id="PF25917"/>
    </source>
</evidence>
<dbReference type="EMBL" id="UGYW01000002">
    <property type="protein sequence ID" value="SUJ19723.1"/>
    <property type="molecule type" value="Genomic_DNA"/>
</dbReference>
<keyword evidence="2" id="KW-1133">Transmembrane helix</keyword>
<dbReference type="Gene3D" id="1.10.287.470">
    <property type="entry name" value="Helix hairpin bin"/>
    <property type="match status" value="1"/>
</dbReference>
<proteinExistence type="inferred from homology"/>
<feature type="transmembrane region" description="Helical" evidence="2">
    <location>
        <begin position="6"/>
        <end position="24"/>
    </location>
</feature>
<dbReference type="RefSeq" id="WP_115170636.1">
    <property type="nucleotide sequence ID" value="NZ_JBPFQB010000002.1"/>
</dbReference>
<dbReference type="AlphaFoldDB" id="A0A380CIB0"/>
<evidence type="ECO:0000313" key="7">
    <source>
        <dbReference type="Proteomes" id="UP000254893"/>
    </source>
</evidence>
<name>A0A380CIB0_SPHSI</name>
<dbReference type="Pfam" id="PF25917">
    <property type="entry name" value="BSH_RND"/>
    <property type="match status" value="1"/>
</dbReference>
<dbReference type="Gene3D" id="2.40.420.20">
    <property type="match status" value="1"/>
</dbReference>
<accession>A0A380CIB0</accession>
<evidence type="ECO:0000256" key="2">
    <source>
        <dbReference type="SAM" id="Phobius"/>
    </source>
</evidence>
<protein>
    <submittedName>
        <fullName evidence="6">Efflux pump periplasmic linker BepF</fullName>
    </submittedName>
</protein>
<dbReference type="PANTHER" id="PTHR30469">
    <property type="entry name" value="MULTIDRUG RESISTANCE PROTEIN MDTA"/>
    <property type="match status" value="1"/>
</dbReference>
<dbReference type="SUPFAM" id="SSF111369">
    <property type="entry name" value="HlyD-like secretion proteins"/>
    <property type="match status" value="1"/>
</dbReference>
<evidence type="ECO:0000313" key="6">
    <source>
        <dbReference type="EMBL" id="SUJ19723.1"/>
    </source>
</evidence>
<dbReference type="Gene3D" id="2.40.30.170">
    <property type="match status" value="1"/>
</dbReference>
<dbReference type="Pfam" id="PF25989">
    <property type="entry name" value="YknX_C"/>
    <property type="match status" value="1"/>
</dbReference>
<evidence type="ECO:0000259" key="5">
    <source>
        <dbReference type="Pfam" id="PF25989"/>
    </source>
</evidence>
<keyword evidence="2" id="KW-0472">Membrane</keyword>
<feature type="domain" description="CusB-like beta-barrel" evidence="4">
    <location>
        <begin position="204"/>
        <end position="273"/>
    </location>
</feature>
<feature type="domain" description="Multidrug resistance protein MdtA-like barrel-sandwich hybrid" evidence="3">
    <location>
        <begin position="71"/>
        <end position="189"/>
    </location>
</feature>
<dbReference type="InterPro" id="IPR058792">
    <property type="entry name" value="Beta-barrel_RND_2"/>
</dbReference>
<keyword evidence="2" id="KW-0812">Transmembrane</keyword>
<evidence type="ECO:0000259" key="4">
    <source>
        <dbReference type="Pfam" id="PF25954"/>
    </source>
</evidence>
<evidence type="ECO:0000256" key="1">
    <source>
        <dbReference type="ARBA" id="ARBA00009477"/>
    </source>
</evidence>
<dbReference type="InterPro" id="IPR058637">
    <property type="entry name" value="YknX-like_C"/>
</dbReference>
<feature type="domain" description="YknX-like C-terminal permuted SH3-like" evidence="5">
    <location>
        <begin position="283"/>
        <end position="350"/>
    </location>
</feature>